<sequence>MRTLARLSVLVLLAGAALSAVQVVLAQDAVKALPANSKVLVDNDDVRVYEFWAKPGEKVAMHSHPRTVVYSLTDATATLTGADGKSQVSTFKAGQAIYHGPVTHKAENTGKTDIHFVVVEIKR</sequence>
<dbReference type="AlphaFoldDB" id="A0A062XRC4"/>
<feature type="signal peptide" evidence="1">
    <location>
        <begin position="1"/>
        <end position="26"/>
    </location>
</feature>
<dbReference type="EMBL" id="JMFG01000023">
    <property type="protein sequence ID" value="KDA53368.1"/>
    <property type="molecule type" value="Genomic_DNA"/>
</dbReference>
<evidence type="ECO:0000256" key="1">
    <source>
        <dbReference type="SAM" id="SignalP"/>
    </source>
</evidence>
<dbReference type="InterPro" id="IPR011051">
    <property type="entry name" value="RmlC_Cupin_sf"/>
</dbReference>
<dbReference type="STRING" id="1312852.EG19_06355"/>
<dbReference type="SUPFAM" id="SSF51182">
    <property type="entry name" value="RmlC-like cupins"/>
    <property type="match status" value="1"/>
</dbReference>
<dbReference type="Gene3D" id="2.60.120.10">
    <property type="entry name" value="Jelly Rolls"/>
    <property type="match status" value="1"/>
</dbReference>
<keyword evidence="3" id="KW-1185">Reference proteome</keyword>
<comment type="caution">
    <text evidence="2">The sequence shown here is derived from an EMBL/GenBank/DDBJ whole genome shotgun (WGS) entry which is preliminary data.</text>
</comment>
<dbReference type="OrthoDB" id="676420at2"/>
<proteinExistence type="predicted"/>
<evidence type="ECO:0000313" key="3">
    <source>
        <dbReference type="Proteomes" id="UP000027284"/>
    </source>
</evidence>
<dbReference type="Proteomes" id="UP000027284">
    <property type="component" value="Unassembled WGS sequence"/>
</dbReference>
<reference evidence="2 3" key="1">
    <citation type="submission" date="2014-04" db="EMBL/GenBank/DDBJ databases">
        <title>The Genome Sequence of Thermoanaerobaculum aquaticum MP-01, The First Cultivated Group 23 Acidobacterium.</title>
        <authorList>
            <person name="Stamps B.W."/>
            <person name="Losey N.A."/>
            <person name="Lawson P.A."/>
            <person name="Stevenson B.S."/>
        </authorList>
    </citation>
    <scope>NUCLEOTIDE SEQUENCE [LARGE SCALE GENOMIC DNA]</scope>
    <source>
        <strain evidence="2 3">MP-01</strain>
    </source>
</reference>
<accession>A0A062XRC4</accession>
<feature type="chain" id="PRO_5001616351" description="Cupin 2 conserved barrel domain-containing protein" evidence="1">
    <location>
        <begin position="27"/>
        <end position="123"/>
    </location>
</feature>
<name>A0A062XRC4_9BACT</name>
<organism evidence="2 3">
    <name type="scientific">Thermoanaerobaculum aquaticum</name>
    <dbReference type="NCBI Taxonomy" id="1312852"/>
    <lineage>
        <taxon>Bacteria</taxon>
        <taxon>Pseudomonadati</taxon>
        <taxon>Acidobacteriota</taxon>
        <taxon>Thermoanaerobaculia</taxon>
        <taxon>Thermoanaerobaculales</taxon>
        <taxon>Thermoanaerobaculaceae</taxon>
        <taxon>Thermoanaerobaculum</taxon>
    </lineage>
</organism>
<evidence type="ECO:0000313" key="2">
    <source>
        <dbReference type="EMBL" id="KDA53368.1"/>
    </source>
</evidence>
<keyword evidence="1" id="KW-0732">Signal</keyword>
<dbReference type="InterPro" id="IPR014710">
    <property type="entry name" value="RmlC-like_jellyroll"/>
</dbReference>
<evidence type="ECO:0008006" key="4">
    <source>
        <dbReference type="Google" id="ProtNLM"/>
    </source>
</evidence>
<protein>
    <recommendedName>
        <fullName evidence="4">Cupin 2 conserved barrel domain-containing protein</fullName>
    </recommendedName>
</protein>
<gene>
    <name evidence="2" type="ORF">EG19_06355</name>
</gene>
<dbReference type="RefSeq" id="WP_038049887.1">
    <property type="nucleotide sequence ID" value="NZ_JMFG01000023.1"/>
</dbReference>